<dbReference type="Gene3D" id="2.40.30.170">
    <property type="match status" value="1"/>
</dbReference>
<sequence>MSKRTWIIIGVVAVALIALLTLGKGKNSNAISVETGEVSVRTIVETVSASGKIQPEVEVKISPEVSGEIIALPIEEGQTVEAGDLLVSINPDLYRAAVNRSRAAVNSARAGKSQAEAQFVEAEKSYNRSKSLFEQNVISQAEWDAAQRAFRVAELGVESAEFQLQSAEATYKEAQDNLKRTTIVAPVSGTISALNIELGERVVGTAQMAGTELMRIANLNDMEVLVEVNENDIVKVGLNDTATIEVDAYLGKKFTGVVTEIANSAKIDGMTADQVTNFEVKVRILRESYVDESETQPFRPGMTASVDIRTNRKAGIITVPIEAVTVRDDTVSMSAAEKIKAKVDDSKDDPYEVVFVPDGRKSRLVVVTTGIQDETHIEILTGLEEGQTIITGPYEAVSKSLNPDDLIEYDDESNEEEE</sequence>
<evidence type="ECO:0000259" key="5">
    <source>
        <dbReference type="Pfam" id="PF25990"/>
    </source>
</evidence>
<feature type="domain" description="Multidrug resistance protein MdtA-like barrel-sandwich hybrid" evidence="4">
    <location>
        <begin position="59"/>
        <end position="203"/>
    </location>
</feature>
<dbReference type="InterPro" id="IPR006143">
    <property type="entry name" value="RND_pump_MFP"/>
</dbReference>
<dbReference type="EMBL" id="WBVO01000003">
    <property type="protein sequence ID" value="KAB2813773.1"/>
    <property type="molecule type" value="Genomic_DNA"/>
</dbReference>
<feature type="coiled-coil region" evidence="2">
    <location>
        <begin position="157"/>
        <end position="184"/>
    </location>
</feature>
<dbReference type="PANTHER" id="PTHR30469:SF33">
    <property type="entry name" value="SLR1207 PROTEIN"/>
    <property type="match status" value="1"/>
</dbReference>
<name>A0A6N6RHJ2_9FLAO</name>
<dbReference type="Pfam" id="PF25990">
    <property type="entry name" value="Beta-barrel_YknX"/>
    <property type="match status" value="1"/>
</dbReference>
<organism evidence="6 7">
    <name type="scientific">Phaeocystidibacter luteus</name>
    <dbReference type="NCBI Taxonomy" id="911197"/>
    <lineage>
        <taxon>Bacteria</taxon>
        <taxon>Pseudomonadati</taxon>
        <taxon>Bacteroidota</taxon>
        <taxon>Flavobacteriia</taxon>
        <taxon>Flavobacteriales</taxon>
        <taxon>Phaeocystidibacteraceae</taxon>
        <taxon>Phaeocystidibacter</taxon>
    </lineage>
</organism>
<dbReference type="Gene3D" id="1.10.287.470">
    <property type="entry name" value="Helix hairpin bin"/>
    <property type="match status" value="1"/>
</dbReference>
<reference evidence="6 7" key="1">
    <citation type="submission" date="2019-09" db="EMBL/GenBank/DDBJ databases">
        <title>Genomes of family Cryomorphaceae.</title>
        <authorList>
            <person name="Bowman J.P."/>
        </authorList>
    </citation>
    <scope>NUCLEOTIDE SEQUENCE [LARGE SCALE GENOMIC DNA]</scope>
    <source>
        <strain evidence="6 7">LMG 25704</strain>
    </source>
</reference>
<dbReference type="Pfam" id="PF25917">
    <property type="entry name" value="BSH_RND"/>
    <property type="match status" value="1"/>
</dbReference>
<dbReference type="Gene3D" id="2.40.420.20">
    <property type="match status" value="1"/>
</dbReference>
<evidence type="ECO:0000256" key="1">
    <source>
        <dbReference type="ARBA" id="ARBA00009477"/>
    </source>
</evidence>
<evidence type="ECO:0000313" key="7">
    <source>
        <dbReference type="Proteomes" id="UP000468650"/>
    </source>
</evidence>
<proteinExistence type="inferred from homology"/>
<accession>A0A6N6RHJ2</accession>
<evidence type="ECO:0000313" key="6">
    <source>
        <dbReference type="EMBL" id="KAB2813773.1"/>
    </source>
</evidence>
<dbReference type="Proteomes" id="UP000468650">
    <property type="component" value="Unassembled WGS sequence"/>
</dbReference>
<evidence type="ECO:0000256" key="2">
    <source>
        <dbReference type="SAM" id="Coils"/>
    </source>
</evidence>
<dbReference type="SUPFAM" id="SSF111369">
    <property type="entry name" value="HlyD-like secretion proteins"/>
    <property type="match status" value="1"/>
</dbReference>
<dbReference type="GO" id="GO:1990281">
    <property type="term" value="C:efflux pump complex"/>
    <property type="evidence" value="ECO:0007669"/>
    <property type="project" value="TreeGrafter"/>
</dbReference>
<gene>
    <name evidence="6" type="ORF">F8C67_06335</name>
</gene>
<keyword evidence="2" id="KW-0175">Coiled coil</keyword>
<evidence type="ECO:0000259" key="3">
    <source>
        <dbReference type="Pfam" id="PF25876"/>
    </source>
</evidence>
<dbReference type="InterPro" id="IPR058636">
    <property type="entry name" value="Beta-barrel_YknX"/>
</dbReference>
<dbReference type="OrthoDB" id="9809068at2"/>
<comment type="caution">
    <text evidence="6">The sequence shown here is derived from an EMBL/GenBank/DDBJ whole genome shotgun (WGS) entry which is preliminary data.</text>
</comment>
<dbReference type="AlphaFoldDB" id="A0A6N6RHJ2"/>
<dbReference type="GO" id="GO:0015562">
    <property type="term" value="F:efflux transmembrane transporter activity"/>
    <property type="evidence" value="ECO:0007669"/>
    <property type="project" value="TreeGrafter"/>
</dbReference>
<dbReference type="InterPro" id="IPR058625">
    <property type="entry name" value="MdtA-like_BSH"/>
</dbReference>
<dbReference type="Pfam" id="PF25876">
    <property type="entry name" value="HH_MFP_RND"/>
    <property type="match status" value="1"/>
</dbReference>
<dbReference type="InterPro" id="IPR058624">
    <property type="entry name" value="MdtA-like_HH"/>
</dbReference>
<dbReference type="Gene3D" id="2.40.50.100">
    <property type="match status" value="1"/>
</dbReference>
<evidence type="ECO:0000259" key="4">
    <source>
        <dbReference type="Pfam" id="PF25917"/>
    </source>
</evidence>
<feature type="domain" description="YknX-like beta-barrel" evidence="5">
    <location>
        <begin position="223"/>
        <end position="308"/>
    </location>
</feature>
<comment type="similarity">
    <text evidence="1">Belongs to the membrane fusion protein (MFP) (TC 8.A.1) family.</text>
</comment>
<dbReference type="NCBIfam" id="TIGR01730">
    <property type="entry name" value="RND_mfp"/>
    <property type="match status" value="1"/>
</dbReference>
<feature type="domain" description="Multidrug resistance protein MdtA-like alpha-helical hairpin" evidence="3">
    <location>
        <begin position="106"/>
        <end position="180"/>
    </location>
</feature>
<dbReference type="PANTHER" id="PTHR30469">
    <property type="entry name" value="MULTIDRUG RESISTANCE PROTEIN MDTA"/>
    <property type="match status" value="1"/>
</dbReference>
<keyword evidence="7" id="KW-1185">Reference proteome</keyword>
<dbReference type="RefSeq" id="WP_151666975.1">
    <property type="nucleotide sequence ID" value="NZ_WBVO01000003.1"/>
</dbReference>
<protein>
    <submittedName>
        <fullName evidence="6">Efflux RND transporter periplasmic adaptor subunit</fullName>
    </submittedName>
</protein>